<protein>
    <submittedName>
        <fullName evidence="1">Uncharacterized protein</fullName>
    </submittedName>
</protein>
<gene>
    <name evidence="1" type="ORF">HCDG_04608</name>
</gene>
<reference evidence="2" key="1">
    <citation type="submission" date="2009-05" db="EMBL/GenBank/DDBJ databases">
        <title>The genome sequence of Ajellomyces capsulatus strain H143.</title>
        <authorList>
            <person name="Champion M."/>
            <person name="Cuomo C.A."/>
            <person name="Ma L.-J."/>
            <person name="Henn M.R."/>
            <person name="Sil A."/>
            <person name="Goldman B."/>
            <person name="Young S.K."/>
            <person name="Kodira C.D."/>
            <person name="Zeng Q."/>
            <person name="Koehrsen M."/>
            <person name="Alvarado L."/>
            <person name="Berlin A.M."/>
            <person name="Borenstein D."/>
            <person name="Chen Z."/>
            <person name="Engels R."/>
            <person name="Freedman E."/>
            <person name="Gellesch M."/>
            <person name="Goldberg J."/>
            <person name="Griggs A."/>
            <person name="Gujja S."/>
            <person name="Heiman D.I."/>
            <person name="Hepburn T.A."/>
            <person name="Howarth C."/>
            <person name="Jen D."/>
            <person name="Larson L."/>
            <person name="Lewis B."/>
            <person name="Mehta T."/>
            <person name="Park D."/>
            <person name="Pearson M."/>
            <person name="Roberts A."/>
            <person name="Saif S."/>
            <person name="Shea T.D."/>
            <person name="Shenoy N."/>
            <person name="Sisk P."/>
            <person name="Stolte C."/>
            <person name="Sykes S."/>
            <person name="Walk T."/>
            <person name="White J."/>
            <person name="Yandava C."/>
            <person name="Klein B."/>
            <person name="McEwen J.G."/>
            <person name="Puccia R."/>
            <person name="Goldman G.H."/>
            <person name="Felipe M.S."/>
            <person name="Nino-Vega G."/>
            <person name="San-Blas G."/>
            <person name="Taylor J.W."/>
            <person name="Mendoza L."/>
            <person name="Galagan J.E."/>
            <person name="Nusbaum C."/>
            <person name="Birren B.W."/>
        </authorList>
    </citation>
    <scope>NUCLEOTIDE SEQUENCE [LARGE SCALE GENOMIC DNA]</scope>
    <source>
        <strain evidence="2">H143</strain>
    </source>
</reference>
<evidence type="ECO:0000313" key="1">
    <source>
        <dbReference type="EMBL" id="EER40962.1"/>
    </source>
</evidence>
<dbReference type="EMBL" id="GG692424">
    <property type="protein sequence ID" value="EER40962.1"/>
    <property type="molecule type" value="Genomic_DNA"/>
</dbReference>
<proteinExistence type="predicted"/>
<sequence length="126" mass="14330">MPHFAGGAVRGCCSLYYSIAGSMPLVSQSLFLKMRCQCAQSRIQRRNDDGYTALQRQVHYSSFSELEDMRDFNHRPLWCSIQIMSHVSNLKSSHWLSLCPILKSSQKVVQQGNVQSPLKAKHESLQ</sequence>
<dbReference type="VEuPathDB" id="FungiDB:HCDG_04608"/>
<dbReference type="Proteomes" id="UP000002624">
    <property type="component" value="Unassembled WGS sequence"/>
</dbReference>
<dbReference type="HOGENOM" id="CLU_1981030_0_0_1"/>
<name>C6HF85_AJECH</name>
<evidence type="ECO:0000313" key="2">
    <source>
        <dbReference type="Proteomes" id="UP000002624"/>
    </source>
</evidence>
<organism evidence="1 2">
    <name type="scientific">Ajellomyces capsulatus (strain H143)</name>
    <name type="common">Darling's disease fungus</name>
    <name type="synonym">Histoplasma capsulatum</name>
    <dbReference type="NCBI Taxonomy" id="544712"/>
    <lineage>
        <taxon>Eukaryota</taxon>
        <taxon>Fungi</taxon>
        <taxon>Dikarya</taxon>
        <taxon>Ascomycota</taxon>
        <taxon>Pezizomycotina</taxon>
        <taxon>Eurotiomycetes</taxon>
        <taxon>Eurotiomycetidae</taxon>
        <taxon>Onygenales</taxon>
        <taxon>Ajellomycetaceae</taxon>
        <taxon>Histoplasma</taxon>
    </lineage>
</organism>
<dbReference type="AlphaFoldDB" id="C6HF85"/>
<accession>C6HF85</accession>